<reference evidence="3" key="1">
    <citation type="journal article" date="2023" name="Mol. Phylogenet. Evol.">
        <title>Genome-scale phylogeny and comparative genomics of the fungal order Sordariales.</title>
        <authorList>
            <person name="Hensen N."/>
            <person name="Bonometti L."/>
            <person name="Westerberg I."/>
            <person name="Brannstrom I.O."/>
            <person name="Guillou S."/>
            <person name="Cros-Aarteil S."/>
            <person name="Calhoun S."/>
            <person name="Haridas S."/>
            <person name="Kuo A."/>
            <person name="Mondo S."/>
            <person name="Pangilinan J."/>
            <person name="Riley R."/>
            <person name="LaButti K."/>
            <person name="Andreopoulos B."/>
            <person name="Lipzen A."/>
            <person name="Chen C."/>
            <person name="Yan M."/>
            <person name="Daum C."/>
            <person name="Ng V."/>
            <person name="Clum A."/>
            <person name="Steindorff A."/>
            <person name="Ohm R.A."/>
            <person name="Martin F."/>
            <person name="Silar P."/>
            <person name="Natvig D.O."/>
            <person name="Lalanne C."/>
            <person name="Gautier V."/>
            <person name="Ament-Velasquez S.L."/>
            <person name="Kruys A."/>
            <person name="Hutchinson M.I."/>
            <person name="Powell A.J."/>
            <person name="Barry K."/>
            <person name="Miller A.N."/>
            <person name="Grigoriev I.V."/>
            <person name="Debuchy R."/>
            <person name="Gladieux P."/>
            <person name="Hiltunen Thoren M."/>
            <person name="Johannesson H."/>
        </authorList>
    </citation>
    <scope>NUCLEOTIDE SEQUENCE [LARGE SCALE GENOMIC DNA]</scope>
    <source>
        <strain evidence="3">CBS 284.82</strain>
    </source>
</reference>
<evidence type="ECO:0000313" key="2">
    <source>
        <dbReference type="EMBL" id="KAK4034763.1"/>
    </source>
</evidence>
<comment type="caution">
    <text evidence="2">The sequence shown here is derived from an EMBL/GenBank/DDBJ whole genome shotgun (WGS) entry which is preliminary data.</text>
</comment>
<protein>
    <recommendedName>
        <fullName evidence="4">Ig-like domain-containing protein</fullName>
    </recommendedName>
</protein>
<dbReference type="PROSITE" id="PS51257">
    <property type="entry name" value="PROKAR_LIPOPROTEIN"/>
    <property type="match status" value="1"/>
</dbReference>
<feature type="signal peptide" evidence="1">
    <location>
        <begin position="1"/>
        <end position="19"/>
    </location>
</feature>
<gene>
    <name evidence="2" type="ORF">C8A01DRAFT_48911</name>
</gene>
<keyword evidence="1" id="KW-0732">Signal</keyword>
<dbReference type="AlphaFoldDB" id="A0AAN6PDH9"/>
<name>A0AAN6PDH9_9PEZI</name>
<evidence type="ECO:0008006" key="4">
    <source>
        <dbReference type="Google" id="ProtNLM"/>
    </source>
</evidence>
<dbReference type="Proteomes" id="UP001303115">
    <property type="component" value="Unassembled WGS sequence"/>
</dbReference>
<keyword evidence="3" id="KW-1185">Reference proteome</keyword>
<evidence type="ECO:0000256" key="1">
    <source>
        <dbReference type="SAM" id="SignalP"/>
    </source>
</evidence>
<accession>A0AAN6PDH9</accession>
<sequence length="508" mass="53584">MARLLSLTALAAVLAPAAGNVFALAQLTAGCTSSSFTTPSWLVQDLRSQTSANLTVASFHALNRATNVSLELRCTSSTPTAGWQSCRARNQTEQSLVAAFQADTSTAWFLFNETWSCSDVTPSKPLTFSALGNSSVALNCTTDTSTTTTCHSTKPLLVKATLASPVKITPSYVSGPLGHDTKGCTAQSRTPAWEVAASQINLRKVSGVLQAGNVFVIIRNDHLGYTASCGGVLTGASGPQPLTCEGQLAYRRPDKYQIDTVLSFAPETFELAVNQTWFCDDQDPAQPVSITASGTTPLSVECQVFNGTAPTDTTTFCSGGTNGTFAGNTTSRALLQPYSLNDPLPTADSCTISSILSPAWWFNGFETNTTTNNNQVVTAQFGMELQTGGTQSTGNFAIVAADGVVDATPSGTNSSAELPWNTCVLQSVGDAALAPTGCEFRYDMASRFLGLRVQWACADLDRGSPITFSGEVRTLVPDLTCVTSGTRIRCAASDPQPWRANVTSVTWK</sequence>
<proteinExistence type="predicted"/>
<organism evidence="2 3">
    <name type="scientific">Parachaetomium inaequale</name>
    <dbReference type="NCBI Taxonomy" id="2588326"/>
    <lineage>
        <taxon>Eukaryota</taxon>
        <taxon>Fungi</taxon>
        <taxon>Dikarya</taxon>
        <taxon>Ascomycota</taxon>
        <taxon>Pezizomycotina</taxon>
        <taxon>Sordariomycetes</taxon>
        <taxon>Sordariomycetidae</taxon>
        <taxon>Sordariales</taxon>
        <taxon>Chaetomiaceae</taxon>
        <taxon>Parachaetomium</taxon>
    </lineage>
</organism>
<evidence type="ECO:0000313" key="3">
    <source>
        <dbReference type="Proteomes" id="UP001303115"/>
    </source>
</evidence>
<feature type="chain" id="PRO_5042848823" description="Ig-like domain-containing protein" evidence="1">
    <location>
        <begin position="20"/>
        <end position="508"/>
    </location>
</feature>
<dbReference type="EMBL" id="MU854466">
    <property type="protein sequence ID" value="KAK4034763.1"/>
    <property type="molecule type" value="Genomic_DNA"/>
</dbReference>